<name>A0A2U1APA3_9BACT</name>
<organism evidence="1 2">
    <name type="scientific">Pontibacter virosus</name>
    <dbReference type="NCBI Taxonomy" id="1765052"/>
    <lineage>
        <taxon>Bacteria</taxon>
        <taxon>Pseudomonadati</taxon>
        <taxon>Bacteroidota</taxon>
        <taxon>Cytophagia</taxon>
        <taxon>Cytophagales</taxon>
        <taxon>Hymenobacteraceae</taxon>
        <taxon>Pontibacter</taxon>
    </lineage>
</organism>
<dbReference type="EMBL" id="QEKI01000018">
    <property type="protein sequence ID" value="PVY38215.1"/>
    <property type="molecule type" value="Genomic_DNA"/>
</dbReference>
<evidence type="ECO:0000313" key="2">
    <source>
        <dbReference type="Proteomes" id="UP000245466"/>
    </source>
</evidence>
<evidence type="ECO:0000313" key="1">
    <source>
        <dbReference type="EMBL" id="PVY38215.1"/>
    </source>
</evidence>
<reference evidence="1 2" key="1">
    <citation type="submission" date="2018-04" db="EMBL/GenBank/DDBJ databases">
        <title>Genomic Encyclopedia of Type Strains, Phase IV (KMG-IV): sequencing the most valuable type-strain genomes for metagenomic binning, comparative biology and taxonomic classification.</title>
        <authorList>
            <person name="Goeker M."/>
        </authorList>
    </citation>
    <scope>NUCLEOTIDE SEQUENCE [LARGE SCALE GENOMIC DNA]</scope>
    <source>
        <strain evidence="1 2">DSM 100231</strain>
    </source>
</reference>
<gene>
    <name evidence="1" type="ORF">C8E01_11863</name>
</gene>
<protein>
    <submittedName>
        <fullName evidence="1">Uncharacterized protein</fullName>
    </submittedName>
</protein>
<keyword evidence="2" id="KW-1185">Reference proteome</keyword>
<proteinExistence type="predicted"/>
<accession>A0A2U1APA3</accession>
<comment type="caution">
    <text evidence="1">The sequence shown here is derived from an EMBL/GenBank/DDBJ whole genome shotgun (WGS) entry which is preliminary data.</text>
</comment>
<dbReference type="Proteomes" id="UP000245466">
    <property type="component" value="Unassembled WGS sequence"/>
</dbReference>
<sequence length="58" mass="6430">MALGMTAPRLNFGVVFAMMLKDFTFLAWACRLRLVIGIGAGTKLDEQAKVEGRQLDQE</sequence>
<dbReference type="AlphaFoldDB" id="A0A2U1APA3"/>